<evidence type="ECO:0000313" key="1">
    <source>
        <dbReference type="EMBL" id="SPC92798.1"/>
    </source>
</evidence>
<reference evidence="1" key="1">
    <citation type="submission" date="2018-02" db="EMBL/GenBank/DDBJ databases">
        <authorList>
            <person name="Cohen D.B."/>
            <person name="Kent A.D."/>
        </authorList>
    </citation>
    <scope>NUCLEOTIDE SEQUENCE</scope>
</reference>
<organism evidence="1">
    <name type="scientific">Fagus sylvatica</name>
    <name type="common">Beechnut</name>
    <dbReference type="NCBI Taxonomy" id="28930"/>
    <lineage>
        <taxon>Eukaryota</taxon>
        <taxon>Viridiplantae</taxon>
        <taxon>Streptophyta</taxon>
        <taxon>Embryophyta</taxon>
        <taxon>Tracheophyta</taxon>
        <taxon>Spermatophyta</taxon>
        <taxon>Magnoliopsida</taxon>
        <taxon>eudicotyledons</taxon>
        <taxon>Gunneridae</taxon>
        <taxon>Pentapetalae</taxon>
        <taxon>rosids</taxon>
        <taxon>fabids</taxon>
        <taxon>Fagales</taxon>
        <taxon>Fagaceae</taxon>
        <taxon>Fagus</taxon>
    </lineage>
</organism>
<protein>
    <submittedName>
        <fullName evidence="1">Uncharacterized protein</fullName>
    </submittedName>
</protein>
<gene>
    <name evidence="1" type="ORF">FSB_LOCUS20680</name>
</gene>
<dbReference type="AlphaFoldDB" id="A0A2N9FZU4"/>
<dbReference type="EMBL" id="OIVN01001335">
    <property type="protein sequence ID" value="SPC92798.1"/>
    <property type="molecule type" value="Genomic_DNA"/>
</dbReference>
<name>A0A2N9FZU4_FAGSY</name>
<accession>A0A2N9FZU4</accession>
<sequence>MGCGILGCDMKVPGRPCLRGLSRCIYDFVCFPQRGSLPGRSPRRIVINAFNHPPDDIKCGDPLNLFRGPARHGTNGPTRHSLDSCLSYFGSTGTAKTPPYPYRVPRGYGYCRGTAACVPPVYPFSAKKKYFRYGFGTGRVGLGTGQSQNGIVLSQFSSLSLQPDSLSPALCLLEPHSTACKLVSLSSALCLTSSTADKLGSLSSALCLSLPPPLVSSVLSFSLPHQQTQ</sequence>
<proteinExistence type="predicted"/>